<dbReference type="Pfam" id="PF11817">
    <property type="entry name" value="Foie-gras_1"/>
    <property type="match status" value="1"/>
</dbReference>
<accession>A0A9Q0CTL7</accession>
<feature type="domain" description="Trafficking protein particle complex subunit 11" evidence="9">
    <location>
        <begin position="257"/>
        <end position="527"/>
    </location>
</feature>
<protein>
    <recommendedName>
        <fullName evidence="4">Trafficking protein particle complex subunit 11</fullName>
    </recommendedName>
</protein>
<reference evidence="11" key="1">
    <citation type="journal article" date="2022" name="Cell">
        <title>Repeat-based holocentromeres influence genome architecture and karyotype evolution.</title>
        <authorList>
            <person name="Hofstatter P.G."/>
            <person name="Thangavel G."/>
            <person name="Lux T."/>
            <person name="Neumann P."/>
            <person name="Vondrak T."/>
            <person name="Novak P."/>
            <person name="Zhang M."/>
            <person name="Costa L."/>
            <person name="Castellani M."/>
            <person name="Scott A."/>
            <person name="Toegelov H."/>
            <person name="Fuchs J."/>
            <person name="Mata-Sucre Y."/>
            <person name="Dias Y."/>
            <person name="Vanzela A.L.L."/>
            <person name="Huettel B."/>
            <person name="Almeida C.C.S."/>
            <person name="Simkova H."/>
            <person name="Souza G."/>
            <person name="Pedrosa-Harand A."/>
            <person name="Macas J."/>
            <person name="Mayer K.F.X."/>
            <person name="Houben A."/>
            <person name="Marques A."/>
        </authorList>
    </citation>
    <scope>NUCLEOTIDE SEQUENCE</scope>
    <source>
        <strain evidence="11">RhyBre1mFocal</strain>
    </source>
</reference>
<dbReference type="PANTHER" id="PTHR14374">
    <property type="entry name" value="FOIE GRAS"/>
    <property type="match status" value="1"/>
</dbReference>
<evidence type="ECO:0000259" key="9">
    <source>
        <dbReference type="Pfam" id="PF11817"/>
    </source>
</evidence>
<keyword evidence="12" id="KW-1185">Reference proteome</keyword>
<evidence type="ECO:0000256" key="2">
    <source>
        <dbReference type="ARBA" id="ARBA00004222"/>
    </source>
</evidence>
<dbReference type="AlphaFoldDB" id="A0A9Q0CTL7"/>
<dbReference type="GO" id="GO:0016192">
    <property type="term" value="P:vesicle-mediated transport"/>
    <property type="evidence" value="ECO:0007669"/>
    <property type="project" value="UniProtKB-KW"/>
</dbReference>
<keyword evidence="6" id="KW-0931">ER-Golgi transport</keyword>
<evidence type="ECO:0000313" key="11">
    <source>
        <dbReference type="EMBL" id="KAJ1699925.1"/>
    </source>
</evidence>
<keyword evidence="5" id="KW-0813">Transport</keyword>
<evidence type="ECO:0000256" key="3">
    <source>
        <dbReference type="ARBA" id="ARBA00007051"/>
    </source>
</evidence>
<dbReference type="InterPro" id="IPR025876">
    <property type="entry name" value="TRAPPC11_C"/>
</dbReference>
<evidence type="ECO:0000256" key="8">
    <source>
        <dbReference type="SAM" id="MobiDB-lite"/>
    </source>
</evidence>
<comment type="subcellular location">
    <subcellularLocation>
        <location evidence="2">Golgi apparatus</location>
        <location evidence="2">cis-Golgi network</location>
    </subcellularLocation>
</comment>
<gene>
    <name evidence="11" type="ORF">LUZ63_008437</name>
</gene>
<dbReference type="PANTHER" id="PTHR14374:SF0">
    <property type="entry name" value="TRAFFICKING PROTEIN PARTICLE COMPLEX SUBUNIT 11"/>
    <property type="match status" value="1"/>
</dbReference>
<dbReference type="Pfam" id="PF12742">
    <property type="entry name" value="Gryzun-like"/>
    <property type="match status" value="1"/>
</dbReference>
<comment type="function">
    <text evidence="1">Involved in endoplasmic reticulum to Golgi apparatus trafficking at a very early stage.</text>
</comment>
<organism evidence="11 12">
    <name type="scientific">Rhynchospora breviuscula</name>
    <dbReference type="NCBI Taxonomy" id="2022672"/>
    <lineage>
        <taxon>Eukaryota</taxon>
        <taxon>Viridiplantae</taxon>
        <taxon>Streptophyta</taxon>
        <taxon>Embryophyta</taxon>
        <taxon>Tracheophyta</taxon>
        <taxon>Spermatophyta</taxon>
        <taxon>Magnoliopsida</taxon>
        <taxon>Liliopsida</taxon>
        <taxon>Poales</taxon>
        <taxon>Cyperaceae</taxon>
        <taxon>Cyperoideae</taxon>
        <taxon>Rhynchosporeae</taxon>
        <taxon>Rhynchospora</taxon>
    </lineage>
</organism>
<evidence type="ECO:0000259" key="10">
    <source>
        <dbReference type="Pfam" id="PF12742"/>
    </source>
</evidence>
<evidence type="ECO:0000256" key="5">
    <source>
        <dbReference type="ARBA" id="ARBA00022448"/>
    </source>
</evidence>
<evidence type="ECO:0000256" key="7">
    <source>
        <dbReference type="ARBA" id="ARBA00023034"/>
    </source>
</evidence>
<comment type="caution">
    <text evidence="11">The sequence shown here is derived from an EMBL/GenBank/DDBJ whole genome shotgun (WGS) entry which is preliminary data.</text>
</comment>
<evidence type="ECO:0000256" key="6">
    <source>
        <dbReference type="ARBA" id="ARBA00022892"/>
    </source>
</evidence>
<feature type="domain" description="Trafficking protein particle complex subunit 11 C-terminal" evidence="10">
    <location>
        <begin position="1055"/>
        <end position="1111"/>
    </location>
</feature>
<sequence>MEDYPEELRTPPVALVSLAGCPELHHPISAFLHSEQPPINTLALPDFSKASVLARKKNRDPLSQPTPAPPSGILKRDWLLRHRTRVPAVVAALFRADQISGDPAQWLQACTDLENLKSLIHGRSTRLVVVLVQTQAAEELSEDVMTALRKRAEIDPKHLVEFVQNDASDLRQSLNKLASLFAELCLTYYKEEGRRMRSIIEKKSSPFPELNIRYCFKIAIYAEFRRDWSEALKFYEEAYRVLREMANTSTRLPPIQRLVEIKTIAEQLHFKISTLLLHGGKIMEAVARFLKHIKTYRRLVGLPEVDFLHWEWFSRQFLVFAELLETTAASAPTSQSPRFGTAESPFSEWEFQPAYYYQLAANYLREKRCCLEQSSVSKTDLPSKITEAPDSVMPSIHIGQSARLVEEGDIVTVLPLSDAEYVAYALAEAERFQDCYEIIALYKRAQESFSSHGSQRMACLCTLGMAREYYASDDFTNSKQLFDTVAAMYRREGWAPLLWEVLGYLRDCAKRLGLTKEYTAYSLEMAALPVFSISFEKTIDFGPAGPATLSRREEIQREALNFAVETDGDPEPVGLDIDPVSPLRSVLLVAVAFHEQSVKPNSAASLTVSFLSHLPLLFKVDSLEVEFNQPACNFSMSIPLEVSPNKWLRLTHEVKSGQSGKLECLTVKAKINNNLIICCRAESPALMEDLTMWKYENQRETYPTLDPALSLSGQKSIQVDEPNPLVDLTLNSIGPALVGEVFQIPVLVVSTGHVIRGGELKINLVDARGGGMLMSPRETDESDAHHVELLSISGLPEEKEDDPNTDLSEETKSDNIRKIQYSFGVVSVPVLKEGESWCCNLEIRWHRPKSVMVYVSLGYNPGDVDQRVNVHRSLQIEGKVPFFINHRFMMPFRREPLLISNIRSLISPLEEKKVSLALKENNIVIVSAKNCTDVPLNLVSMKIVPEGGTDSNEKLFLVQEISGISNKCIRFVPGEEFRGVFSITPLVAKTSLSLGVVCVEWMRESKKQDQPETVTTKHSLPQVCVEEPPLVAAIKCPPFSIVGDPFSLYIKVKNNTNLLQEIKYSLGDSQNFVFCGAHVHTASVLPGNEHVLSYKFVPFSAGVQQLPRITITSVRYSAQLIPSIAAGTIFVYPAEPKFSLEKNGSELVV</sequence>
<dbReference type="InterPro" id="IPR021773">
    <property type="entry name" value="TPC11"/>
</dbReference>
<dbReference type="OrthoDB" id="6278596at2759"/>
<evidence type="ECO:0000256" key="4">
    <source>
        <dbReference type="ARBA" id="ARBA00021520"/>
    </source>
</evidence>
<evidence type="ECO:0000313" key="12">
    <source>
        <dbReference type="Proteomes" id="UP001151287"/>
    </source>
</evidence>
<feature type="compositionally biased region" description="Acidic residues" evidence="8">
    <location>
        <begin position="798"/>
        <end position="808"/>
    </location>
</feature>
<proteinExistence type="inferred from homology"/>
<evidence type="ECO:0000256" key="1">
    <source>
        <dbReference type="ARBA" id="ARBA00001995"/>
    </source>
</evidence>
<dbReference type="GO" id="GO:0005794">
    <property type="term" value="C:Golgi apparatus"/>
    <property type="evidence" value="ECO:0007669"/>
    <property type="project" value="UniProtKB-SubCell"/>
</dbReference>
<comment type="similarity">
    <text evidence="3">Belongs to the TRAPPC11 family.</text>
</comment>
<dbReference type="Proteomes" id="UP001151287">
    <property type="component" value="Unassembled WGS sequence"/>
</dbReference>
<dbReference type="EMBL" id="JAMQYH010000002">
    <property type="protein sequence ID" value="KAJ1699925.1"/>
    <property type="molecule type" value="Genomic_DNA"/>
</dbReference>
<name>A0A9Q0CTL7_9POAL</name>
<keyword evidence="7" id="KW-0333">Golgi apparatus</keyword>
<feature type="region of interest" description="Disordered" evidence="8">
    <location>
        <begin position="792"/>
        <end position="811"/>
    </location>
</feature>